<organism evidence="6 7">
    <name type="scientific">Flaviflexus equikiangi</name>
    <dbReference type="NCBI Taxonomy" id="2758573"/>
    <lineage>
        <taxon>Bacteria</taxon>
        <taxon>Bacillati</taxon>
        <taxon>Actinomycetota</taxon>
        <taxon>Actinomycetes</taxon>
        <taxon>Actinomycetales</taxon>
        <taxon>Actinomycetaceae</taxon>
        <taxon>Flaviflexus</taxon>
    </lineage>
</organism>
<evidence type="ECO:0000256" key="3">
    <source>
        <dbReference type="ARBA" id="ARBA00016748"/>
    </source>
</evidence>
<dbReference type="Pfam" id="PF05639">
    <property type="entry name" value="Pup"/>
    <property type="match status" value="1"/>
</dbReference>
<accession>A0ABS2TFK9</accession>
<protein>
    <recommendedName>
        <fullName evidence="3">Prokaryotic ubiquitin-like protein Pup</fullName>
    </recommendedName>
    <alternativeName>
        <fullName evidence="4">Bacterial ubiquitin-like modifier</fullName>
    </alternativeName>
</protein>
<sequence length="59" mass="6425">MTSQSSYSKRDPDRPEPDPPPIVSSAAAQDFTAILDDIDDILEENALTFVQGFIQEGGQ</sequence>
<keyword evidence="7" id="KW-1185">Reference proteome</keyword>
<comment type="pathway">
    <text evidence="1">Protein degradation; proteasomal Pup-dependent pathway.</text>
</comment>
<evidence type="ECO:0000256" key="4">
    <source>
        <dbReference type="ARBA" id="ARBA00032321"/>
    </source>
</evidence>
<evidence type="ECO:0000256" key="1">
    <source>
        <dbReference type="ARBA" id="ARBA00004707"/>
    </source>
</evidence>
<dbReference type="NCBIfam" id="TIGR03687">
    <property type="entry name" value="pupylate_cterm"/>
    <property type="match status" value="1"/>
</dbReference>
<reference evidence="7" key="1">
    <citation type="submission" date="2021-02" db="EMBL/GenBank/DDBJ databases">
        <title>Leucobacter sp. CX169.</title>
        <authorList>
            <person name="Cheng Y."/>
        </authorList>
    </citation>
    <scope>NUCLEOTIDE SEQUENCE [LARGE SCALE GENOMIC DNA]</scope>
    <source>
        <strain evidence="7">JY899</strain>
    </source>
</reference>
<name>A0ABS2TFK9_9ACTO</name>
<evidence type="ECO:0000256" key="2">
    <source>
        <dbReference type="ARBA" id="ARBA00010616"/>
    </source>
</evidence>
<evidence type="ECO:0000313" key="6">
    <source>
        <dbReference type="EMBL" id="MBM9432557.1"/>
    </source>
</evidence>
<comment type="caution">
    <text evidence="6">The sequence shown here is derived from an EMBL/GenBank/DDBJ whole genome shotgun (WGS) entry which is preliminary data.</text>
</comment>
<evidence type="ECO:0000256" key="5">
    <source>
        <dbReference type="SAM" id="MobiDB-lite"/>
    </source>
</evidence>
<feature type="compositionally biased region" description="Basic and acidic residues" evidence="5">
    <location>
        <begin position="8"/>
        <end position="17"/>
    </location>
</feature>
<proteinExistence type="inferred from homology"/>
<dbReference type="InterPro" id="IPR008515">
    <property type="entry name" value="Ubiquitin-like_Pup"/>
</dbReference>
<evidence type="ECO:0000313" key="7">
    <source>
        <dbReference type="Proteomes" id="UP000705983"/>
    </source>
</evidence>
<dbReference type="EMBL" id="JAFFJS010000001">
    <property type="protein sequence ID" value="MBM9432557.1"/>
    <property type="molecule type" value="Genomic_DNA"/>
</dbReference>
<gene>
    <name evidence="6" type="ORF">JVW63_02410</name>
</gene>
<comment type="similarity">
    <text evidence="2">Belongs to the prokaryotic ubiquitin-like protein family.</text>
</comment>
<dbReference type="Proteomes" id="UP000705983">
    <property type="component" value="Unassembled WGS sequence"/>
</dbReference>
<feature type="region of interest" description="Disordered" evidence="5">
    <location>
        <begin position="1"/>
        <end position="25"/>
    </location>
</feature>